<protein>
    <recommendedName>
        <fullName evidence="5">Integral membrane protein</fullName>
    </recommendedName>
</protein>
<keyword evidence="2" id="KW-1133">Transmembrane helix</keyword>
<accession>A0ABR4BX98</accession>
<feature type="transmembrane region" description="Helical" evidence="2">
    <location>
        <begin position="124"/>
        <end position="148"/>
    </location>
</feature>
<name>A0ABR4BX98_9HELO</name>
<keyword evidence="2" id="KW-0812">Transmembrane</keyword>
<organism evidence="3 4">
    <name type="scientific">Oculimacula yallundae</name>
    <dbReference type="NCBI Taxonomy" id="86028"/>
    <lineage>
        <taxon>Eukaryota</taxon>
        <taxon>Fungi</taxon>
        <taxon>Dikarya</taxon>
        <taxon>Ascomycota</taxon>
        <taxon>Pezizomycotina</taxon>
        <taxon>Leotiomycetes</taxon>
        <taxon>Helotiales</taxon>
        <taxon>Ploettnerulaceae</taxon>
        <taxon>Oculimacula</taxon>
    </lineage>
</organism>
<evidence type="ECO:0000313" key="3">
    <source>
        <dbReference type="EMBL" id="KAL2062294.1"/>
    </source>
</evidence>
<sequence length="381" mass="42167">MEPRTHEQRPGTSQSSFDEDLGRRFSNLTNWPGMSTEGFHNEGQIKSSGVQSTAAELFYEPQPPKQQQTPRPLQCIKFMFTRFPWRDMSYLTGVLFAIGSAFFIVNGFFLVLPLTNPSTVFAGQALWTGATAVIGGVIFIFGGFAAILEALNAKRGGSEDVIDGITIDSNSLDFDFKNSEANSTRQLRIHNKLVAPFADSATDIPLRQTITFTQPNPLSTATTIQRPAFYGSPTFIFLPSSFYFRDLSFIASLIQSVGTFIFMFAIITAFPLVLDLTIRFNSWVLNLFPATLGGVLFITASVLQTISTQEKWYIPKPKSVEWHVGFWNVIGSIGFMLAGALFYPGTTEWGLQGSLASLWGSFAFMIGGMLQWYVAMGNCRS</sequence>
<keyword evidence="4" id="KW-1185">Reference proteome</keyword>
<reference evidence="3 4" key="1">
    <citation type="journal article" date="2024" name="Commun. Biol.">
        <title>Comparative genomic analysis of thermophilic fungi reveals convergent evolutionary adaptations and gene losses.</title>
        <authorList>
            <person name="Steindorff A.S."/>
            <person name="Aguilar-Pontes M.V."/>
            <person name="Robinson A.J."/>
            <person name="Andreopoulos B."/>
            <person name="LaButti K."/>
            <person name="Kuo A."/>
            <person name="Mondo S."/>
            <person name="Riley R."/>
            <person name="Otillar R."/>
            <person name="Haridas S."/>
            <person name="Lipzen A."/>
            <person name="Grimwood J."/>
            <person name="Schmutz J."/>
            <person name="Clum A."/>
            <person name="Reid I.D."/>
            <person name="Moisan M.C."/>
            <person name="Butler G."/>
            <person name="Nguyen T.T.M."/>
            <person name="Dewar K."/>
            <person name="Conant G."/>
            <person name="Drula E."/>
            <person name="Henrissat B."/>
            <person name="Hansel C."/>
            <person name="Singer S."/>
            <person name="Hutchinson M.I."/>
            <person name="de Vries R.P."/>
            <person name="Natvig D.O."/>
            <person name="Powell A.J."/>
            <person name="Tsang A."/>
            <person name="Grigoriev I.V."/>
        </authorList>
    </citation>
    <scope>NUCLEOTIDE SEQUENCE [LARGE SCALE GENOMIC DNA]</scope>
    <source>
        <strain evidence="3 4">CBS 494.80</strain>
    </source>
</reference>
<evidence type="ECO:0008006" key="5">
    <source>
        <dbReference type="Google" id="ProtNLM"/>
    </source>
</evidence>
<feature type="transmembrane region" description="Helical" evidence="2">
    <location>
        <begin position="247"/>
        <end position="274"/>
    </location>
</feature>
<evidence type="ECO:0000313" key="4">
    <source>
        <dbReference type="Proteomes" id="UP001595075"/>
    </source>
</evidence>
<evidence type="ECO:0000256" key="2">
    <source>
        <dbReference type="SAM" id="Phobius"/>
    </source>
</evidence>
<comment type="caution">
    <text evidence="3">The sequence shown here is derived from an EMBL/GenBank/DDBJ whole genome shotgun (WGS) entry which is preliminary data.</text>
</comment>
<keyword evidence="2" id="KW-0472">Membrane</keyword>
<feature type="transmembrane region" description="Helical" evidence="2">
    <location>
        <begin position="324"/>
        <end position="343"/>
    </location>
</feature>
<feature type="transmembrane region" description="Helical" evidence="2">
    <location>
        <begin position="280"/>
        <end position="303"/>
    </location>
</feature>
<dbReference type="Proteomes" id="UP001595075">
    <property type="component" value="Unassembled WGS sequence"/>
</dbReference>
<feature type="transmembrane region" description="Helical" evidence="2">
    <location>
        <begin position="88"/>
        <end position="112"/>
    </location>
</feature>
<gene>
    <name evidence="3" type="ORF">VTL71DRAFT_6560</name>
</gene>
<feature type="transmembrane region" description="Helical" evidence="2">
    <location>
        <begin position="355"/>
        <end position="375"/>
    </location>
</feature>
<dbReference type="EMBL" id="JAZHXI010000017">
    <property type="protein sequence ID" value="KAL2062294.1"/>
    <property type="molecule type" value="Genomic_DNA"/>
</dbReference>
<proteinExistence type="predicted"/>
<evidence type="ECO:0000256" key="1">
    <source>
        <dbReference type="SAM" id="MobiDB-lite"/>
    </source>
</evidence>
<feature type="region of interest" description="Disordered" evidence="1">
    <location>
        <begin position="1"/>
        <end position="33"/>
    </location>
</feature>